<dbReference type="Pfam" id="PF10628">
    <property type="entry name" value="CotE"/>
    <property type="match status" value="1"/>
</dbReference>
<organism evidence="1 2">
    <name type="scientific">Chengkuizengella marina</name>
    <dbReference type="NCBI Taxonomy" id="2507566"/>
    <lineage>
        <taxon>Bacteria</taxon>
        <taxon>Bacillati</taxon>
        <taxon>Bacillota</taxon>
        <taxon>Bacilli</taxon>
        <taxon>Bacillales</taxon>
        <taxon>Paenibacillaceae</taxon>
        <taxon>Chengkuizengella</taxon>
    </lineage>
</organism>
<reference evidence="1 2" key="1">
    <citation type="submission" date="2019-01" db="EMBL/GenBank/DDBJ databases">
        <title>Chengkuizengella sp. nov., isolated from deep-sea sediment of East Pacific Ocean.</title>
        <authorList>
            <person name="Yang J."/>
            <person name="Lai Q."/>
            <person name="Shao Z."/>
        </authorList>
    </citation>
    <scope>NUCLEOTIDE SEQUENCE [LARGE SCALE GENOMIC DNA]</scope>
    <source>
        <strain evidence="1 2">YPA3-1-1</strain>
    </source>
</reference>
<gene>
    <name evidence="1" type="primary">cotE</name>
    <name evidence="1" type="ORF">ERL59_18560</name>
</gene>
<proteinExistence type="predicted"/>
<dbReference type="AlphaFoldDB" id="A0A6N9Q7V6"/>
<dbReference type="Proteomes" id="UP000448943">
    <property type="component" value="Unassembled WGS sequence"/>
</dbReference>
<protein>
    <submittedName>
        <fullName evidence="1">Outer spore coat protein CotE</fullName>
    </submittedName>
</protein>
<sequence>MSLTDKDLSYREIITKAVCGKGRKFSQVTHTITPPHKPTSVLGVWLINHQYEAVKSDDGIEVVGTYDINFWYSYDNNSQTEVAKETLSYVEAVPLSYLDPNHRKTTAEVFAETTQEPSCVEANIVTSGNAVRIKVEREFKVEMVAETKVCVLVNENGIDDLDGEKEFDFDYDGGDFEDLDPDLLDDDI</sequence>
<name>A0A6N9Q7V6_9BACL</name>
<dbReference type="RefSeq" id="WP_160647765.1">
    <property type="nucleotide sequence ID" value="NZ_SIJB01000047.1"/>
</dbReference>
<keyword evidence="1" id="KW-0167">Capsid protein</keyword>
<comment type="caution">
    <text evidence="1">The sequence shown here is derived from an EMBL/GenBank/DDBJ whole genome shotgun (WGS) entry which is preliminary data.</text>
</comment>
<dbReference type="InterPro" id="IPR018901">
    <property type="entry name" value="Spore_coat_CotE"/>
</dbReference>
<evidence type="ECO:0000313" key="1">
    <source>
        <dbReference type="EMBL" id="NBI30957.1"/>
    </source>
</evidence>
<accession>A0A6N9Q7V6</accession>
<dbReference type="OrthoDB" id="2374983at2"/>
<evidence type="ECO:0000313" key="2">
    <source>
        <dbReference type="Proteomes" id="UP000448943"/>
    </source>
</evidence>
<dbReference type="EMBL" id="SIJB01000047">
    <property type="protein sequence ID" value="NBI30957.1"/>
    <property type="molecule type" value="Genomic_DNA"/>
</dbReference>
<keyword evidence="1" id="KW-0946">Virion</keyword>
<keyword evidence="2" id="KW-1185">Reference proteome</keyword>